<feature type="region of interest" description="Disordered" evidence="9">
    <location>
        <begin position="59"/>
        <end position="91"/>
    </location>
</feature>
<comment type="function">
    <text evidence="7">Glycosyltransferase that specifically catalyzes mannosylation of cytoplasmic tRNA(Asp) modified with queuosine at position 34 (queuosine(34)). Mannosylates the cyclopentene moiety of queuosine(34) in tRNA(Asp) to form mannosyl-queuosine(34). Mannosylation of queuosine(34) in tRNA(Asp) is required to slow-down elongation at cognate codons, GAC and GAU, thereby regulating protein translation.</text>
</comment>
<dbReference type="AlphaFoldDB" id="A0A670IHS7"/>
<dbReference type="Proteomes" id="UP000472272">
    <property type="component" value="Chromosome 1"/>
</dbReference>
<evidence type="ECO:0000256" key="6">
    <source>
        <dbReference type="ARBA" id="ARBA00044567"/>
    </source>
</evidence>
<dbReference type="PANTHER" id="PTHR13615:SF3">
    <property type="entry name" value="GLYCOSYLTRANSFERASE-LIKE DOMAIN-CONTAINING PROTEIN 1"/>
    <property type="match status" value="1"/>
</dbReference>
<reference evidence="11 12" key="1">
    <citation type="journal article" date="2019" name="Proc. Natl. Acad. Sci. U.S.A.">
        <title>Regulatory changes in pterin and carotenoid genes underlie balanced color polymorphisms in the wall lizard.</title>
        <authorList>
            <person name="Andrade P."/>
            <person name="Pinho C."/>
            <person name="Perez I de Lanuza G."/>
            <person name="Afonso S."/>
            <person name="Brejcha J."/>
            <person name="Rubin C.J."/>
            <person name="Wallerman O."/>
            <person name="Pereira P."/>
            <person name="Sabatino S.J."/>
            <person name="Bellati A."/>
            <person name="Pellitteri-Rosa D."/>
            <person name="Bosakova Z."/>
            <person name="Bunikis I."/>
            <person name="Carretero M.A."/>
            <person name="Feiner N."/>
            <person name="Marsik P."/>
            <person name="Pauperio F."/>
            <person name="Salvi D."/>
            <person name="Soler L."/>
            <person name="While G.M."/>
            <person name="Uller T."/>
            <person name="Font E."/>
            <person name="Andersson L."/>
            <person name="Carneiro M."/>
        </authorList>
    </citation>
    <scope>NUCLEOTIDE SEQUENCE</scope>
</reference>
<dbReference type="InterPro" id="IPR022701">
    <property type="entry name" value="QTMAN_N"/>
</dbReference>
<keyword evidence="3" id="KW-0808">Transferase</keyword>
<evidence type="ECO:0000256" key="1">
    <source>
        <dbReference type="ARBA" id="ARBA00009481"/>
    </source>
</evidence>
<dbReference type="GeneTree" id="ENSGT00390000006631"/>
<evidence type="ECO:0000256" key="9">
    <source>
        <dbReference type="SAM" id="MobiDB-lite"/>
    </source>
</evidence>
<evidence type="ECO:0000256" key="3">
    <source>
        <dbReference type="ARBA" id="ARBA00022679"/>
    </source>
</evidence>
<dbReference type="EC" id="2.4.1.110" evidence="4"/>
<evidence type="ECO:0000313" key="11">
    <source>
        <dbReference type="Ensembl" id="ENSPMRP00000011154.1"/>
    </source>
</evidence>
<dbReference type="GO" id="GO:0016438">
    <property type="term" value="F:tRNA-queuosine(34) beta-mannosyltransferase activity"/>
    <property type="evidence" value="ECO:0007669"/>
    <property type="project" value="UniProtKB-EC"/>
</dbReference>
<evidence type="ECO:0000259" key="10">
    <source>
        <dbReference type="Pfam" id="PF12038"/>
    </source>
</evidence>
<proteinExistence type="inferred from homology"/>
<sequence>TPLKPGGLLLSKRGSVHWRRQVGANAPAHLQRGLLRGAARKREQASCCCCFARAGSSSLPRRGGERAGGGAGEAARCCRRRPPGGDQRGGESWATLETYRRMSVLLIEAFYGGSHRQLVDLLQEEIEDCVLFTLPAKKWHWRARTAALYFMQAVPASMDYSEVTVWAACLWRGIKRSERRCFVTQD</sequence>
<dbReference type="Ensembl" id="ENSPMRT00000011916.1">
    <property type="protein sequence ID" value="ENSPMRP00000011154.1"/>
    <property type="gene ID" value="ENSPMRG00000007431.1"/>
</dbReference>
<organism evidence="11 12">
    <name type="scientific">Podarcis muralis</name>
    <name type="common">Wall lizard</name>
    <name type="synonym">Lacerta muralis</name>
    <dbReference type="NCBI Taxonomy" id="64176"/>
    <lineage>
        <taxon>Eukaryota</taxon>
        <taxon>Metazoa</taxon>
        <taxon>Chordata</taxon>
        <taxon>Craniata</taxon>
        <taxon>Vertebrata</taxon>
        <taxon>Euteleostomi</taxon>
        <taxon>Lepidosauria</taxon>
        <taxon>Squamata</taxon>
        <taxon>Bifurcata</taxon>
        <taxon>Unidentata</taxon>
        <taxon>Episquamata</taxon>
        <taxon>Laterata</taxon>
        <taxon>Lacertibaenia</taxon>
        <taxon>Lacertidae</taxon>
        <taxon>Podarcis</taxon>
    </lineage>
</organism>
<gene>
    <name evidence="11" type="primary">GTDC1</name>
</gene>
<keyword evidence="2" id="KW-0328">Glycosyltransferase</keyword>
<evidence type="ECO:0000256" key="5">
    <source>
        <dbReference type="ARBA" id="ARBA00044539"/>
    </source>
</evidence>
<keyword evidence="12" id="KW-1185">Reference proteome</keyword>
<evidence type="ECO:0000256" key="2">
    <source>
        <dbReference type="ARBA" id="ARBA00022676"/>
    </source>
</evidence>
<evidence type="ECO:0000256" key="7">
    <source>
        <dbReference type="ARBA" id="ARBA00045402"/>
    </source>
</evidence>
<comment type="catalytic activity">
    <reaction evidence="8">
        <text>queuosine(34) in tRNA(Asp) + GDP-alpha-D-mannose = O-4''-alpha-D-mannosylqueuosine(34) in tRNA(Asp) + GDP + H(+)</text>
        <dbReference type="Rhea" id="RHEA:12885"/>
        <dbReference type="Rhea" id="RHEA-COMP:18572"/>
        <dbReference type="Rhea" id="RHEA-COMP:18581"/>
        <dbReference type="ChEBI" id="CHEBI:15378"/>
        <dbReference type="ChEBI" id="CHEBI:57527"/>
        <dbReference type="ChEBI" id="CHEBI:58189"/>
        <dbReference type="ChEBI" id="CHEBI:194431"/>
        <dbReference type="ChEBI" id="CHEBI:194442"/>
        <dbReference type="EC" id="2.4.1.110"/>
    </reaction>
    <physiologicalReaction direction="left-to-right" evidence="8">
        <dbReference type="Rhea" id="RHEA:12886"/>
    </physiologicalReaction>
</comment>
<evidence type="ECO:0000313" key="12">
    <source>
        <dbReference type="Proteomes" id="UP000472272"/>
    </source>
</evidence>
<dbReference type="PANTHER" id="PTHR13615">
    <property type="entry name" value="GLYCOSYLTRANSFERASE-LIKE 1"/>
    <property type="match status" value="1"/>
</dbReference>
<feature type="domain" description="tRNA-queuosine alpha-mannosyltransferase N-terminal" evidence="10">
    <location>
        <begin position="104"/>
        <end position="163"/>
    </location>
</feature>
<accession>A0A670IHS7</accession>
<evidence type="ECO:0000256" key="4">
    <source>
        <dbReference type="ARBA" id="ARBA00044517"/>
    </source>
</evidence>
<dbReference type="InterPro" id="IPR051862">
    <property type="entry name" value="GT-like_domain_containing_1"/>
</dbReference>
<reference evidence="11" key="3">
    <citation type="submission" date="2025-09" db="UniProtKB">
        <authorList>
            <consortium name="Ensembl"/>
        </authorList>
    </citation>
    <scope>IDENTIFICATION</scope>
</reference>
<reference evidence="11" key="2">
    <citation type="submission" date="2025-08" db="UniProtKB">
        <authorList>
            <consortium name="Ensembl"/>
        </authorList>
    </citation>
    <scope>IDENTIFICATION</scope>
</reference>
<comment type="similarity">
    <text evidence="1">Belongs to the glycosyltransferase group 1 family. Glycosyltransferase 4 subfamily.</text>
</comment>
<dbReference type="Pfam" id="PF12038">
    <property type="entry name" value="QTMAN_N"/>
    <property type="match status" value="1"/>
</dbReference>
<name>A0A670IHS7_PODMU</name>
<evidence type="ECO:0000256" key="8">
    <source>
        <dbReference type="ARBA" id="ARBA00048439"/>
    </source>
</evidence>
<protein>
    <recommendedName>
        <fullName evidence="5">tRNA-queuosine alpha-mannosyltransferase</fullName>
        <ecNumber evidence="4">2.4.1.110</ecNumber>
    </recommendedName>
    <alternativeName>
        <fullName evidence="6">Glycosyltransferase-like domain-containing protein 1</fullName>
    </alternativeName>
</protein>